<dbReference type="EMBL" id="MPDP01000301">
    <property type="protein sequence ID" value="KAK1451102.1"/>
    <property type="molecule type" value="Genomic_DNA"/>
</dbReference>
<dbReference type="Proteomes" id="UP001239213">
    <property type="component" value="Unassembled WGS sequence"/>
</dbReference>
<dbReference type="AlphaFoldDB" id="A0AAI9U3N8"/>
<feature type="non-terminal residue" evidence="1">
    <location>
        <position position="1"/>
    </location>
</feature>
<reference evidence="1" key="1">
    <citation type="submission" date="2016-11" db="EMBL/GenBank/DDBJ databases">
        <title>The genome sequence of Colletotrichum cuscutae.</title>
        <authorList>
            <person name="Baroncelli R."/>
        </authorList>
    </citation>
    <scope>NUCLEOTIDE SEQUENCE</scope>
    <source>
        <strain evidence="1">IMI 304802</strain>
    </source>
</reference>
<dbReference type="InterPro" id="IPR036291">
    <property type="entry name" value="NAD(P)-bd_dom_sf"/>
</dbReference>
<gene>
    <name evidence="1" type="ORF">CCUS01_11281</name>
</gene>
<dbReference type="SUPFAM" id="SSF51735">
    <property type="entry name" value="NAD(P)-binding Rossmann-fold domains"/>
    <property type="match status" value="1"/>
</dbReference>
<evidence type="ECO:0000313" key="2">
    <source>
        <dbReference type="Proteomes" id="UP001239213"/>
    </source>
</evidence>
<name>A0AAI9U3N8_9PEZI</name>
<accession>A0AAI9U3N8</accession>
<organism evidence="1 2">
    <name type="scientific">Colletotrichum cuscutae</name>
    <dbReference type="NCBI Taxonomy" id="1209917"/>
    <lineage>
        <taxon>Eukaryota</taxon>
        <taxon>Fungi</taxon>
        <taxon>Dikarya</taxon>
        <taxon>Ascomycota</taxon>
        <taxon>Pezizomycotina</taxon>
        <taxon>Sordariomycetes</taxon>
        <taxon>Hypocreomycetidae</taxon>
        <taxon>Glomerellales</taxon>
        <taxon>Glomerellaceae</taxon>
        <taxon>Colletotrichum</taxon>
        <taxon>Colletotrichum acutatum species complex</taxon>
    </lineage>
</organism>
<dbReference type="Gene3D" id="3.40.50.720">
    <property type="entry name" value="NAD(P)-binding Rossmann-like Domain"/>
    <property type="match status" value="1"/>
</dbReference>
<sequence length="68" mass="7682">AGINYIKFEPSDSVTVFRAGPVRLLFIYLAILYRASKVYVVNYIKERLTLTTSISAIPINFTNKNPVT</sequence>
<comment type="caution">
    <text evidence="1">The sequence shown here is derived from an EMBL/GenBank/DDBJ whole genome shotgun (WGS) entry which is preliminary data.</text>
</comment>
<protein>
    <submittedName>
        <fullName evidence="1">Alcohol dehydrogenase GroES-like domain-containing protein</fullName>
    </submittedName>
</protein>
<keyword evidence="2" id="KW-1185">Reference proteome</keyword>
<proteinExistence type="predicted"/>
<evidence type="ECO:0000313" key="1">
    <source>
        <dbReference type="EMBL" id="KAK1451102.1"/>
    </source>
</evidence>